<proteinExistence type="predicted"/>
<dbReference type="RefSeq" id="WP_252770923.1">
    <property type="nucleotide sequence ID" value="NZ_JAMXMC010000009.1"/>
</dbReference>
<dbReference type="InterPro" id="IPR009057">
    <property type="entry name" value="Homeodomain-like_sf"/>
</dbReference>
<accession>A0ABT1BQ16</accession>
<dbReference type="EMBL" id="JAMXMC010000009">
    <property type="protein sequence ID" value="MCO5978325.1"/>
    <property type="molecule type" value="Genomic_DNA"/>
</dbReference>
<feature type="domain" description="HTH tetR-type" evidence="5">
    <location>
        <begin position="6"/>
        <end position="66"/>
    </location>
</feature>
<keyword evidence="7" id="KW-1185">Reference proteome</keyword>
<dbReference type="SUPFAM" id="SSF46689">
    <property type="entry name" value="Homeodomain-like"/>
    <property type="match status" value="1"/>
</dbReference>
<keyword evidence="3" id="KW-0804">Transcription</keyword>
<evidence type="ECO:0000259" key="5">
    <source>
        <dbReference type="PROSITE" id="PS50977"/>
    </source>
</evidence>
<comment type="caution">
    <text evidence="6">The sequence shown here is derived from an EMBL/GenBank/DDBJ whole genome shotgun (WGS) entry which is preliminary data.</text>
</comment>
<sequence>MARPSQAVDQALIASALALYPQCGCAGLSLRKVAEHAGTQPAMVHYHFGGKQAFLRAVLQQLYEQMFAALDGQGRGEGRPVARLRGALLTLAGFLRQHRAVVGRLALDAAQGEPVVLEFLRANAPRHLGLLLALLHEAQAAGELQPLPPLQAFTFLMGAVNAPTLIATGAQQLGLAPTLLGPALAEQVLGEAALVQRVDLALSALAFRLDPPAPVPGVFA</sequence>
<evidence type="ECO:0000313" key="7">
    <source>
        <dbReference type="Proteomes" id="UP001204851"/>
    </source>
</evidence>
<dbReference type="PANTHER" id="PTHR30055">
    <property type="entry name" value="HTH-TYPE TRANSCRIPTIONAL REGULATOR RUTR"/>
    <property type="match status" value="1"/>
</dbReference>
<dbReference type="Pfam" id="PF00440">
    <property type="entry name" value="TetR_N"/>
    <property type="match status" value="1"/>
</dbReference>
<name>A0ABT1BQ16_9BURK</name>
<dbReference type="InterPro" id="IPR050109">
    <property type="entry name" value="HTH-type_TetR-like_transc_reg"/>
</dbReference>
<evidence type="ECO:0000256" key="3">
    <source>
        <dbReference type="ARBA" id="ARBA00023163"/>
    </source>
</evidence>
<dbReference type="PROSITE" id="PS50977">
    <property type="entry name" value="HTH_TETR_2"/>
    <property type="match status" value="1"/>
</dbReference>
<dbReference type="Proteomes" id="UP001204851">
    <property type="component" value="Unassembled WGS sequence"/>
</dbReference>
<dbReference type="PANTHER" id="PTHR30055:SF234">
    <property type="entry name" value="HTH-TYPE TRANSCRIPTIONAL REGULATOR BETI"/>
    <property type="match status" value="1"/>
</dbReference>
<protein>
    <submittedName>
        <fullName evidence="6">TetR family transcriptional regulator</fullName>
    </submittedName>
</protein>
<dbReference type="Gene3D" id="1.10.10.60">
    <property type="entry name" value="Homeodomain-like"/>
    <property type="match status" value="1"/>
</dbReference>
<dbReference type="Gene3D" id="1.10.357.10">
    <property type="entry name" value="Tetracycline Repressor, domain 2"/>
    <property type="match status" value="1"/>
</dbReference>
<feature type="DNA-binding region" description="H-T-H motif" evidence="4">
    <location>
        <begin position="29"/>
        <end position="48"/>
    </location>
</feature>
<dbReference type="InterPro" id="IPR036271">
    <property type="entry name" value="Tet_transcr_reg_TetR-rel_C_sf"/>
</dbReference>
<organism evidence="6 7">
    <name type="scientific">Ideonella oryzae</name>
    <dbReference type="NCBI Taxonomy" id="2937441"/>
    <lineage>
        <taxon>Bacteria</taxon>
        <taxon>Pseudomonadati</taxon>
        <taxon>Pseudomonadota</taxon>
        <taxon>Betaproteobacteria</taxon>
        <taxon>Burkholderiales</taxon>
        <taxon>Sphaerotilaceae</taxon>
        <taxon>Ideonella</taxon>
    </lineage>
</organism>
<gene>
    <name evidence="6" type="ORF">M0L44_16625</name>
</gene>
<keyword evidence="2 4" id="KW-0238">DNA-binding</keyword>
<keyword evidence="1" id="KW-0805">Transcription regulation</keyword>
<evidence type="ECO:0000256" key="2">
    <source>
        <dbReference type="ARBA" id="ARBA00023125"/>
    </source>
</evidence>
<evidence type="ECO:0000256" key="4">
    <source>
        <dbReference type="PROSITE-ProRule" id="PRU00335"/>
    </source>
</evidence>
<dbReference type="SUPFAM" id="SSF48498">
    <property type="entry name" value="Tetracyclin repressor-like, C-terminal domain"/>
    <property type="match status" value="1"/>
</dbReference>
<evidence type="ECO:0000313" key="6">
    <source>
        <dbReference type="EMBL" id="MCO5978325.1"/>
    </source>
</evidence>
<dbReference type="InterPro" id="IPR001647">
    <property type="entry name" value="HTH_TetR"/>
</dbReference>
<evidence type="ECO:0000256" key="1">
    <source>
        <dbReference type="ARBA" id="ARBA00023015"/>
    </source>
</evidence>
<reference evidence="6 7" key="1">
    <citation type="submission" date="2022-06" db="EMBL/GenBank/DDBJ databases">
        <title>Ideonella sp. NS12-5 Genome sequencing and assembly.</title>
        <authorList>
            <person name="Jung Y."/>
        </authorList>
    </citation>
    <scope>NUCLEOTIDE SEQUENCE [LARGE SCALE GENOMIC DNA]</scope>
    <source>
        <strain evidence="6 7">NS12-5</strain>
    </source>
</reference>